<reference evidence="6" key="1">
    <citation type="submission" date="2018-05" db="EMBL/GenBank/DDBJ databases">
        <authorList>
            <person name="Lanie J.A."/>
            <person name="Ng W.-L."/>
            <person name="Kazmierczak K.M."/>
            <person name="Andrzejewski T.M."/>
            <person name="Davidsen T.M."/>
            <person name="Wayne K.J."/>
            <person name="Tettelin H."/>
            <person name="Glass J.I."/>
            <person name="Rusch D."/>
            <person name="Podicherti R."/>
            <person name="Tsui H.-C.T."/>
            <person name="Winkler M.E."/>
        </authorList>
    </citation>
    <scope>NUCLEOTIDE SEQUENCE</scope>
</reference>
<evidence type="ECO:0000256" key="3">
    <source>
        <dbReference type="ARBA" id="ARBA00023274"/>
    </source>
</evidence>
<proteinExistence type="inferred from homology"/>
<dbReference type="FunFam" id="1.10.287.310:FF:000001">
    <property type="entry name" value="50S ribosomal protein L29"/>
    <property type="match status" value="1"/>
</dbReference>
<dbReference type="GO" id="GO:0006412">
    <property type="term" value="P:translation"/>
    <property type="evidence" value="ECO:0007669"/>
    <property type="project" value="InterPro"/>
</dbReference>
<sequence length="46" mass="5242">MNDLLDEQFKLKLQAATGQLANSNQSKRVRKDIARIKTILKEKGND</sequence>
<dbReference type="NCBIfam" id="TIGR00012">
    <property type="entry name" value="L29"/>
    <property type="match status" value="1"/>
</dbReference>
<comment type="similarity">
    <text evidence="1">Belongs to the universal ribosomal protein uL29 family.</text>
</comment>
<dbReference type="AlphaFoldDB" id="A0A381V782"/>
<gene>
    <name evidence="6" type="ORF">METZ01_LOCUS88715</name>
</gene>
<dbReference type="Gene3D" id="6.10.140.1970">
    <property type="match status" value="1"/>
</dbReference>
<dbReference type="Pfam" id="PF00831">
    <property type="entry name" value="Ribosomal_L29"/>
    <property type="match status" value="1"/>
</dbReference>
<dbReference type="GO" id="GO:0003735">
    <property type="term" value="F:structural constituent of ribosome"/>
    <property type="evidence" value="ECO:0007669"/>
    <property type="project" value="InterPro"/>
</dbReference>
<evidence type="ECO:0000256" key="4">
    <source>
        <dbReference type="ARBA" id="ARBA00035204"/>
    </source>
</evidence>
<dbReference type="GO" id="GO:1990904">
    <property type="term" value="C:ribonucleoprotein complex"/>
    <property type="evidence" value="ECO:0007669"/>
    <property type="project" value="UniProtKB-KW"/>
</dbReference>
<evidence type="ECO:0000256" key="2">
    <source>
        <dbReference type="ARBA" id="ARBA00022980"/>
    </source>
</evidence>
<dbReference type="InterPro" id="IPR036049">
    <property type="entry name" value="Ribosomal_uL29_sf"/>
</dbReference>
<dbReference type="SUPFAM" id="SSF46561">
    <property type="entry name" value="Ribosomal protein L29 (L29p)"/>
    <property type="match status" value="1"/>
</dbReference>
<evidence type="ECO:0000313" key="6">
    <source>
        <dbReference type="EMBL" id="SVA35861.1"/>
    </source>
</evidence>
<dbReference type="GO" id="GO:0005840">
    <property type="term" value="C:ribosome"/>
    <property type="evidence" value="ECO:0007669"/>
    <property type="project" value="UniProtKB-KW"/>
</dbReference>
<dbReference type="CDD" id="cd00427">
    <property type="entry name" value="Ribosomal_L29_HIP"/>
    <property type="match status" value="1"/>
</dbReference>
<dbReference type="InterPro" id="IPR001854">
    <property type="entry name" value="Ribosomal_uL29"/>
</dbReference>
<dbReference type="HAMAP" id="MF_00374">
    <property type="entry name" value="Ribosomal_uL29"/>
    <property type="match status" value="1"/>
</dbReference>
<dbReference type="EMBL" id="UINC01007962">
    <property type="protein sequence ID" value="SVA35861.1"/>
    <property type="molecule type" value="Genomic_DNA"/>
</dbReference>
<keyword evidence="3" id="KW-0687">Ribonucleoprotein</keyword>
<name>A0A381V782_9ZZZZ</name>
<evidence type="ECO:0000256" key="1">
    <source>
        <dbReference type="ARBA" id="ARBA00009254"/>
    </source>
</evidence>
<protein>
    <recommendedName>
        <fullName evidence="4">Large ribosomal subunit protein uL29</fullName>
    </recommendedName>
    <alternativeName>
        <fullName evidence="5">50S ribosomal protein L29</fullName>
    </alternativeName>
</protein>
<organism evidence="6">
    <name type="scientific">marine metagenome</name>
    <dbReference type="NCBI Taxonomy" id="408172"/>
    <lineage>
        <taxon>unclassified sequences</taxon>
        <taxon>metagenomes</taxon>
        <taxon>ecological metagenomes</taxon>
    </lineage>
</organism>
<keyword evidence="2" id="KW-0689">Ribosomal protein</keyword>
<evidence type="ECO:0000256" key="5">
    <source>
        <dbReference type="ARBA" id="ARBA00035476"/>
    </source>
</evidence>
<accession>A0A381V782</accession>